<reference evidence="2 3" key="1">
    <citation type="submission" date="2020-06" db="EMBL/GenBank/DDBJ databases">
        <authorList>
            <person name="Grouzdev D.S."/>
        </authorList>
    </citation>
    <scope>NUCLEOTIDE SEQUENCE [LARGE SCALE GENOMIC DNA]</scope>
    <source>
        <strain evidence="2 3">HO-A22</strain>
    </source>
</reference>
<feature type="region of interest" description="Disordered" evidence="1">
    <location>
        <begin position="1"/>
        <end position="22"/>
    </location>
</feature>
<sequence>MTRRTSGSDESRFDLGLRAPGNNPALLVRALPETADASRHRAPIHQNFH</sequence>
<evidence type="ECO:0000256" key="1">
    <source>
        <dbReference type="SAM" id="MobiDB-lite"/>
    </source>
</evidence>
<evidence type="ECO:0000313" key="2">
    <source>
        <dbReference type="EMBL" id="NVD38274.1"/>
    </source>
</evidence>
<comment type="caution">
    <text evidence="2">The sequence shown here is derived from an EMBL/GenBank/DDBJ whole genome shotgun (WGS) entry which is preliminary data.</text>
</comment>
<dbReference type="AlphaFoldDB" id="A0A7Y6Q3B2"/>
<dbReference type="Proteomes" id="UP000520198">
    <property type="component" value="Unassembled WGS sequence"/>
</dbReference>
<organism evidence="2 3">
    <name type="scientific">Ensifer oleiphilus</name>
    <dbReference type="NCBI Taxonomy" id="2742698"/>
    <lineage>
        <taxon>Bacteria</taxon>
        <taxon>Pseudomonadati</taxon>
        <taxon>Pseudomonadota</taxon>
        <taxon>Alphaproteobacteria</taxon>
        <taxon>Hyphomicrobiales</taxon>
        <taxon>Rhizobiaceae</taxon>
        <taxon>Sinorhizobium/Ensifer group</taxon>
        <taxon>Ensifer</taxon>
    </lineage>
</organism>
<name>A0A7Y6Q3B2_9HYPH</name>
<feature type="compositionally biased region" description="Basic and acidic residues" evidence="1">
    <location>
        <begin position="1"/>
        <end position="15"/>
    </location>
</feature>
<accession>A0A7Y6Q3B2</accession>
<dbReference type="EMBL" id="JABWDU010000001">
    <property type="protein sequence ID" value="NVD38274.1"/>
    <property type="molecule type" value="Genomic_DNA"/>
</dbReference>
<dbReference type="RefSeq" id="WP_176351925.1">
    <property type="nucleotide sequence ID" value="NZ_JABWDU010000001.1"/>
</dbReference>
<protein>
    <submittedName>
        <fullName evidence="2">Uncharacterized protein</fullName>
    </submittedName>
</protein>
<keyword evidence="3" id="KW-1185">Reference proteome</keyword>
<evidence type="ECO:0000313" key="3">
    <source>
        <dbReference type="Proteomes" id="UP000520198"/>
    </source>
</evidence>
<proteinExistence type="predicted"/>
<gene>
    <name evidence="2" type="ORF">HT585_05365</name>
</gene>